<evidence type="ECO:0000313" key="2">
    <source>
        <dbReference type="EMBL" id="MBC2595657.1"/>
    </source>
</evidence>
<comment type="caution">
    <text evidence="2">The sequence shown here is derived from an EMBL/GenBank/DDBJ whole genome shotgun (WGS) entry which is preliminary data.</text>
</comment>
<dbReference type="AlphaFoldDB" id="A0A842HJJ1"/>
<name>A0A842HJJ1_9BACT</name>
<evidence type="ECO:0000256" key="1">
    <source>
        <dbReference type="SAM" id="MobiDB-lite"/>
    </source>
</evidence>
<organism evidence="2 3">
    <name type="scientific">Ruficoccus amylovorans</name>
    <dbReference type="NCBI Taxonomy" id="1804625"/>
    <lineage>
        <taxon>Bacteria</taxon>
        <taxon>Pseudomonadati</taxon>
        <taxon>Verrucomicrobiota</taxon>
        <taxon>Opitutia</taxon>
        <taxon>Puniceicoccales</taxon>
        <taxon>Cerasicoccaceae</taxon>
        <taxon>Ruficoccus</taxon>
    </lineage>
</organism>
<gene>
    <name evidence="2" type="ORF">H5P28_15420</name>
</gene>
<keyword evidence="3" id="KW-1185">Reference proteome</keyword>
<proteinExistence type="predicted"/>
<feature type="compositionally biased region" description="Basic and acidic residues" evidence="1">
    <location>
        <begin position="130"/>
        <end position="143"/>
    </location>
</feature>
<dbReference type="Proteomes" id="UP000546464">
    <property type="component" value="Unassembled WGS sequence"/>
</dbReference>
<sequence>MKPETLRKYFGDMPPLEHYPLRDYREFRWEDSEVVEYISSHPQFMTNLFCQIRQSGAVVFDPVTKTWRGYRYHQQAKSGCCQNSPSKPDSFSSSPLSKPHPYISDIGMGGVCDSRQSPDPLVTAAVNSDSGEKTERQVGDEPW</sequence>
<reference evidence="2 3" key="1">
    <citation type="submission" date="2020-07" db="EMBL/GenBank/DDBJ databases">
        <authorList>
            <person name="Feng X."/>
        </authorList>
    </citation>
    <scope>NUCLEOTIDE SEQUENCE [LARGE SCALE GENOMIC DNA]</scope>
    <source>
        <strain evidence="2 3">JCM31066</strain>
    </source>
</reference>
<dbReference type="RefSeq" id="WP_185676609.1">
    <property type="nucleotide sequence ID" value="NZ_JACHVB010000045.1"/>
</dbReference>
<feature type="compositionally biased region" description="Low complexity" evidence="1">
    <location>
        <begin position="84"/>
        <end position="101"/>
    </location>
</feature>
<evidence type="ECO:0000313" key="3">
    <source>
        <dbReference type="Proteomes" id="UP000546464"/>
    </source>
</evidence>
<protein>
    <submittedName>
        <fullName evidence="2">Uncharacterized protein</fullName>
    </submittedName>
</protein>
<accession>A0A842HJJ1</accession>
<feature type="region of interest" description="Disordered" evidence="1">
    <location>
        <begin position="78"/>
        <end position="143"/>
    </location>
</feature>
<dbReference type="EMBL" id="JACHVB010000045">
    <property type="protein sequence ID" value="MBC2595657.1"/>
    <property type="molecule type" value="Genomic_DNA"/>
</dbReference>